<dbReference type="Proteomes" id="UP000054632">
    <property type="component" value="Unassembled WGS sequence"/>
</dbReference>
<dbReference type="GO" id="GO:0042048">
    <property type="term" value="P:olfactory behavior"/>
    <property type="evidence" value="ECO:0007669"/>
    <property type="project" value="TreeGrafter"/>
</dbReference>
<dbReference type="AlphaFoldDB" id="A0A0V1EAF2"/>
<accession>A0A0V1EAF2</accession>
<dbReference type="EMBL" id="JYDR01000067">
    <property type="protein sequence ID" value="KRY70798.1"/>
    <property type="molecule type" value="Genomic_DNA"/>
</dbReference>
<protein>
    <submittedName>
        <fullName evidence="1">Uncharacterized protein</fullName>
    </submittedName>
</protein>
<dbReference type="GO" id="GO:0043025">
    <property type="term" value="C:neuronal cell body"/>
    <property type="evidence" value="ECO:0007669"/>
    <property type="project" value="TreeGrafter"/>
</dbReference>
<comment type="caution">
    <text evidence="1">The sequence shown here is derived from an EMBL/GenBank/DDBJ whole genome shotgun (WGS) entry which is preliminary data.</text>
</comment>
<evidence type="ECO:0000313" key="1">
    <source>
        <dbReference type="EMBL" id="KRY70798.1"/>
    </source>
</evidence>
<dbReference type="Pfam" id="PF06579">
    <property type="entry name" value="Ly-6_related"/>
    <property type="match status" value="1"/>
</dbReference>
<dbReference type="GO" id="GO:1990834">
    <property type="term" value="P:response to odorant"/>
    <property type="evidence" value="ECO:0007669"/>
    <property type="project" value="TreeGrafter"/>
</dbReference>
<dbReference type="PANTHER" id="PTHR34722:SF4">
    <property type="entry name" value="HOMOLOG OF ODR-2 (TWO)-RELATED"/>
    <property type="match status" value="1"/>
</dbReference>
<dbReference type="PANTHER" id="PTHR34722">
    <property type="entry name" value="HOMOLOG OF ODR-2 (TWO)-RELATED"/>
    <property type="match status" value="1"/>
</dbReference>
<proteinExistence type="predicted"/>
<sequence>LLPGTVFECNAGVIHLLKMRSKNRKRAPRVKRRGKIKEVGPLTTSLPNVGRADTLQTQLWILLYGEMVLNKTVSDEVASDIGAQFFRLISHHAPHTHTANNGALSRLLVRQQSIELRHKVKNVEQIIRTSRHTASNFYSLHCKQFSKIIHSILFSVCLWTRSFRIVQLVDLFVAVSFCNSPLQGGAWQKLASKFCLRMLISMPHESSHPPQTVIICHALLHCAREIFSCELMNTNFIAIFTLITDILVYGYNMKSYGALPVIHCFSCMSFSYQEHWSTMRYIYRRPELFTDRCNEPFMSRGIPLHNCTTICVTMKEPEIKGGLILGYNYIRGCADKVLISGFNRSALDTHRFPFVDVCRLLPRNQLINSRELNQIVVGDVHICGCYGNRCNGGGSRRTPTAPFILLVTFLLIAAHHHFSTSTYF</sequence>
<feature type="non-terminal residue" evidence="1">
    <location>
        <position position="1"/>
    </location>
</feature>
<reference evidence="1 2" key="1">
    <citation type="submission" date="2015-01" db="EMBL/GenBank/DDBJ databases">
        <title>Evolution of Trichinella species and genotypes.</title>
        <authorList>
            <person name="Korhonen P.K."/>
            <person name="Edoardo P."/>
            <person name="Giuseppe L.R."/>
            <person name="Gasser R.B."/>
        </authorList>
    </citation>
    <scope>NUCLEOTIDE SEQUENCE [LARGE SCALE GENOMIC DNA]</scope>
    <source>
        <strain evidence="1">ISS13</strain>
    </source>
</reference>
<evidence type="ECO:0000313" key="2">
    <source>
        <dbReference type="Proteomes" id="UP000054632"/>
    </source>
</evidence>
<name>A0A0V1EAF2_TRIPS</name>
<dbReference type="GO" id="GO:0030424">
    <property type="term" value="C:axon"/>
    <property type="evidence" value="ECO:0007669"/>
    <property type="project" value="TreeGrafter"/>
</dbReference>
<organism evidence="1 2">
    <name type="scientific">Trichinella pseudospiralis</name>
    <name type="common">Parasitic roundworm</name>
    <dbReference type="NCBI Taxonomy" id="6337"/>
    <lineage>
        <taxon>Eukaryota</taxon>
        <taxon>Metazoa</taxon>
        <taxon>Ecdysozoa</taxon>
        <taxon>Nematoda</taxon>
        <taxon>Enoplea</taxon>
        <taxon>Dorylaimia</taxon>
        <taxon>Trichinellida</taxon>
        <taxon>Trichinellidae</taxon>
        <taxon>Trichinella</taxon>
    </lineage>
</organism>
<gene>
    <name evidence="1" type="ORF">T4A_2562</name>
</gene>
<dbReference type="InterPro" id="IPR010558">
    <property type="entry name" value="Ly-6-related"/>
</dbReference>